<keyword evidence="1" id="KW-0472">Membrane</keyword>
<comment type="caution">
    <text evidence="2">The sequence shown here is derived from an EMBL/GenBank/DDBJ whole genome shotgun (WGS) entry which is preliminary data.</text>
</comment>
<keyword evidence="1" id="KW-0812">Transmembrane</keyword>
<keyword evidence="3" id="KW-1185">Reference proteome</keyword>
<gene>
    <name evidence="2" type="ORF">PFISCL1PPCAC_18695</name>
</gene>
<proteinExistence type="predicted"/>
<reference evidence="2" key="1">
    <citation type="submission" date="2023-10" db="EMBL/GenBank/DDBJ databases">
        <title>Genome assembly of Pristionchus species.</title>
        <authorList>
            <person name="Yoshida K."/>
            <person name="Sommer R.J."/>
        </authorList>
    </citation>
    <scope>NUCLEOTIDE SEQUENCE</scope>
    <source>
        <strain evidence="2">RS5133</strain>
    </source>
</reference>
<accession>A0AAV5W9K6</accession>
<name>A0AAV5W9K6_9BILA</name>
<organism evidence="2 3">
    <name type="scientific">Pristionchus fissidentatus</name>
    <dbReference type="NCBI Taxonomy" id="1538716"/>
    <lineage>
        <taxon>Eukaryota</taxon>
        <taxon>Metazoa</taxon>
        <taxon>Ecdysozoa</taxon>
        <taxon>Nematoda</taxon>
        <taxon>Chromadorea</taxon>
        <taxon>Rhabditida</taxon>
        <taxon>Rhabditina</taxon>
        <taxon>Diplogasteromorpha</taxon>
        <taxon>Diplogasteroidea</taxon>
        <taxon>Neodiplogasteridae</taxon>
        <taxon>Pristionchus</taxon>
    </lineage>
</organism>
<feature type="non-terminal residue" evidence="2">
    <location>
        <position position="1"/>
    </location>
</feature>
<feature type="transmembrane region" description="Helical" evidence="1">
    <location>
        <begin position="27"/>
        <end position="44"/>
    </location>
</feature>
<protein>
    <submittedName>
        <fullName evidence="2">Uncharacterized protein</fullName>
    </submittedName>
</protein>
<dbReference type="EMBL" id="BTSY01000005">
    <property type="protein sequence ID" value="GMT27398.1"/>
    <property type="molecule type" value="Genomic_DNA"/>
</dbReference>
<feature type="transmembrane region" description="Helical" evidence="1">
    <location>
        <begin position="81"/>
        <end position="102"/>
    </location>
</feature>
<feature type="transmembrane region" description="Helical" evidence="1">
    <location>
        <begin position="56"/>
        <end position="74"/>
    </location>
</feature>
<dbReference type="Proteomes" id="UP001432322">
    <property type="component" value="Unassembled WGS sequence"/>
</dbReference>
<keyword evidence="1" id="KW-1133">Transmembrane helix</keyword>
<evidence type="ECO:0000256" key="1">
    <source>
        <dbReference type="SAM" id="Phobius"/>
    </source>
</evidence>
<evidence type="ECO:0000313" key="3">
    <source>
        <dbReference type="Proteomes" id="UP001432322"/>
    </source>
</evidence>
<dbReference type="AlphaFoldDB" id="A0AAV5W9K6"/>
<evidence type="ECO:0000313" key="2">
    <source>
        <dbReference type="EMBL" id="GMT27398.1"/>
    </source>
</evidence>
<sequence length="125" mass="14013">VVSIEPPPLLLFHFLIYRFSLSRADSTMIRPLILISIYAAIVYNTRDLMMKQYIDVVYYAIGVVLSGWILFAVIDALLRTFVVMLKALAMIAIGGIIVAPFYLLPESGALISLLLLFSFAYSSFK</sequence>